<proteinExistence type="predicted"/>
<dbReference type="InterPro" id="IPR037523">
    <property type="entry name" value="VOC_core"/>
</dbReference>
<dbReference type="InterPro" id="IPR004360">
    <property type="entry name" value="Glyas_Fos-R_dOase_dom"/>
</dbReference>
<dbReference type="HOGENOM" id="CLU_046006_10_4_11"/>
<keyword evidence="2" id="KW-0223">Dioxygenase</keyword>
<protein>
    <submittedName>
        <fullName evidence="2">Glyoxalase/bleomycin resistance protein/dioxygenase</fullName>
    </submittedName>
</protein>
<dbReference type="EMBL" id="CP001854">
    <property type="protein sequence ID" value="ADB51772.1"/>
    <property type="molecule type" value="Genomic_DNA"/>
</dbReference>
<keyword evidence="2" id="KW-0560">Oxidoreductase</keyword>
<reference evidence="3" key="2">
    <citation type="submission" date="2010-01" db="EMBL/GenBank/DDBJ databases">
        <title>The complete genome of Conexibacter woesei DSM 14684.</title>
        <authorList>
            <consortium name="US DOE Joint Genome Institute (JGI-PGF)"/>
            <person name="Lucas S."/>
            <person name="Copeland A."/>
            <person name="Lapidus A."/>
            <person name="Glavina del Rio T."/>
            <person name="Dalin E."/>
            <person name="Tice H."/>
            <person name="Bruce D."/>
            <person name="Goodwin L."/>
            <person name="Pitluck S."/>
            <person name="Kyrpides N."/>
            <person name="Mavromatis K."/>
            <person name="Ivanova N."/>
            <person name="Mikhailova N."/>
            <person name="Chertkov O."/>
            <person name="Brettin T."/>
            <person name="Detter J.C."/>
            <person name="Han C."/>
            <person name="Larimer F."/>
            <person name="Land M."/>
            <person name="Hauser L."/>
            <person name="Markowitz V."/>
            <person name="Cheng J.-F."/>
            <person name="Hugenholtz P."/>
            <person name="Woyke T."/>
            <person name="Wu D."/>
            <person name="Pukall R."/>
            <person name="Steenblock K."/>
            <person name="Schneider S."/>
            <person name="Klenk H.-P."/>
            <person name="Eisen J.A."/>
        </authorList>
    </citation>
    <scope>NUCLEOTIDE SEQUENCE [LARGE SCALE GENOMIC DNA]</scope>
    <source>
        <strain evidence="3">DSM 14684 / CIP 108061 / JCM 11494 / NBRC 100937 / ID131577</strain>
    </source>
</reference>
<organism evidence="2 3">
    <name type="scientific">Conexibacter woesei (strain DSM 14684 / CCUG 47730 / CIP 108061 / JCM 11494 / NBRC 100937 / ID131577)</name>
    <dbReference type="NCBI Taxonomy" id="469383"/>
    <lineage>
        <taxon>Bacteria</taxon>
        <taxon>Bacillati</taxon>
        <taxon>Actinomycetota</taxon>
        <taxon>Thermoleophilia</taxon>
        <taxon>Solirubrobacterales</taxon>
        <taxon>Conexibacteraceae</taxon>
        <taxon>Conexibacter</taxon>
    </lineage>
</organism>
<dbReference type="OrthoDB" id="9794917at2"/>
<dbReference type="InterPro" id="IPR029068">
    <property type="entry name" value="Glyas_Bleomycin-R_OHBP_Dase"/>
</dbReference>
<name>D3FF55_CONWI</name>
<dbReference type="Proteomes" id="UP000008229">
    <property type="component" value="Chromosome"/>
</dbReference>
<dbReference type="SUPFAM" id="SSF54593">
    <property type="entry name" value="Glyoxalase/Bleomycin resistance protein/Dihydroxybiphenyl dioxygenase"/>
    <property type="match status" value="1"/>
</dbReference>
<dbReference type="AlphaFoldDB" id="D3FF55"/>
<dbReference type="PANTHER" id="PTHR36437">
    <property type="entry name" value="GLYOXALASE/BLEOMYCIN RESISTANCE PROTEIN/DIOXYGENASE"/>
    <property type="match status" value="1"/>
</dbReference>
<evidence type="ECO:0000313" key="3">
    <source>
        <dbReference type="Proteomes" id="UP000008229"/>
    </source>
</evidence>
<dbReference type="GO" id="GO:0051213">
    <property type="term" value="F:dioxygenase activity"/>
    <property type="evidence" value="ECO:0007669"/>
    <property type="project" value="UniProtKB-KW"/>
</dbReference>
<dbReference type="PANTHER" id="PTHR36437:SF2">
    <property type="entry name" value="GLYOXALASE_BLEOMYCIN RESISTANCE PROTEIN_DIOXYGENASE"/>
    <property type="match status" value="1"/>
</dbReference>
<dbReference type="KEGG" id="cwo:Cwoe_3354"/>
<dbReference type="STRING" id="469383.Cwoe_3354"/>
<evidence type="ECO:0000259" key="1">
    <source>
        <dbReference type="PROSITE" id="PS51819"/>
    </source>
</evidence>
<feature type="domain" description="VOC" evidence="1">
    <location>
        <begin position="8"/>
        <end position="122"/>
    </location>
</feature>
<dbReference type="PROSITE" id="PS51819">
    <property type="entry name" value="VOC"/>
    <property type="match status" value="1"/>
</dbReference>
<keyword evidence="3" id="KW-1185">Reference proteome</keyword>
<evidence type="ECO:0000313" key="2">
    <source>
        <dbReference type="EMBL" id="ADB51772.1"/>
    </source>
</evidence>
<dbReference type="RefSeq" id="WP_012934823.1">
    <property type="nucleotide sequence ID" value="NC_013739.1"/>
</dbReference>
<reference evidence="2 3" key="1">
    <citation type="journal article" date="2010" name="Stand. Genomic Sci.">
        <title>Complete genome sequence of Conexibacter woesei type strain (ID131577).</title>
        <authorList>
            <person name="Pukall R."/>
            <person name="Lapidus A."/>
            <person name="Glavina Del Rio T."/>
            <person name="Copeland A."/>
            <person name="Tice H."/>
            <person name="Cheng J.-F."/>
            <person name="Lucas S."/>
            <person name="Chen F."/>
            <person name="Nolan M."/>
            <person name="Bruce D."/>
            <person name="Goodwin L."/>
            <person name="Pitluck S."/>
            <person name="Mavromatis K."/>
            <person name="Ivanova N."/>
            <person name="Ovchinnikova G."/>
            <person name="Pati A."/>
            <person name="Chen A."/>
            <person name="Palaniappan K."/>
            <person name="Land M."/>
            <person name="Hauser L."/>
            <person name="Chang Y.-J."/>
            <person name="Jeffries C.D."/>
            <person name="Chain P."/>
            <person name="Meincke L."/>
            <person name="Sims D."/>
            <person name="Brettin T."/>
            <person name="Detter J.C."/>
            <person name="Rohde M."/>
            <person name="Goeker M."/>
            <person name="Bristow J."/>
            <person name="Eisen J.A."/>
            <person name="Markowitz V."/>
            <person name="Kyrpides N.C."/>
            <person name="Klenk H.-P."/>
            <person name="Hugenholtz P."/>
        </authorList>
    </citation>
    <scope>NUCLEOTIDE SEQUENCE [LARGE SCALE GENOMIC DNA]</scope>
    <source>
        <strain evidence="3">DSM 14684 / CIP 108061 / JCM 11494 / NBRC 100937 / ID131577</strain>
    </source>
</reference>
<dbReference type="Pfam" id="PF00903">
    <property type="entry name" value="Glyoxalase"/>
    <property type="match status" value="1"/>
</dbReference>
<dbReference type="Gene3D" id="3.10.180.10">
    <property type="entry name" value="2,3-Dihydroxybiphenyl 1,2-Dioxygenase, domain 1"/>
    <property type="match status" value="1"/>
</dbReference>
<sequence>MSATAITHIGTVVVPVADQDAALAFYVGTLGFEVRIDAPFGDGARWIEVAPPGAQTSIALVPRDAAPAGVEVSLATRDAAADHAALREAAVDADAELIRIDEVPPMFTFRDADGNRLRMVERD</sequence>
<accession>D3FF55</accession>
<dbReference type="eggNOG" id="COG0346">
    <property type="taxonomic scope" value="Bacteria"/>
</dbReference>
<gene>
    <name evidence="2" type="ordered locus">Cwoe_3354</name>
</gene>